<dbReference type="InterPro" id="IPR029069">
    <property type="entry name" value="HotDog_dom_sf"/>
</dbReference>
<dbReference type="EMBL" id="JABBWK010000012">
    <property type="protein sequence ID" value="KAG1903571.1"/>
    <property type="molecule type" value="Genomic_DNA"/>
</dbReference>
<accession>A0AAD4ECQ3</accession>
<evidence type="ECO:0008006" key="5">
    <source>
        <dbReference type="Google" id="ProtNLM"/>
    </source>
</evidence>
<name>A0AAD4ECQ3_9AGAM</name>
<dbReference type="AlphaFoldDB" id="A0AAD4ECQ3"/>
<protein>
    <recommendedName>
        <fullName evidence="5">Thioesterase domain-containing protein</fullName>
    </recommendedName>
</protein>
<evidence type="ECO:0000313" key="3">
    <source>
        <dbReference type="EMBL" id="KAG1903571.1"/>
    </source>
</evidence>
<organism evidence="3 4">
    <name type="scientific">Suillus fuscotomentosus</name>
    <dbReference type="NCBI Taxonomy" id="1912939"/>
    <lineage>
        <taxon>Eukaryota</taxon>
        <taxon>Fungi</taxon>
        <taxon>Dikarya</taxon>
        <taxon>Basidiomycota</taxon>
        <taxon>Agaricomycotina</taxon>
        <taxon>Agaricomycetes</taxon>
        <taxon>Agaricomycetidae</taxon>
        <taxon>Boletales</taxon>
        <taxon>Suillineae</taxon>
        <taxon>Suillaceae</taxon>
        <taxon>Suillus</taxon>
    </lineage>
</organism>
<dbReference type="PANTHER" id="PTHR21660:SF1">
    <property type="entry name" value="ACYL-COENZYME A THIOESTERASE 13"/>
    <property type="match status" value="1"/>
</dbReference>
<reference evidence="3" key="1">
    <citation type="journal article" date="2020" name="New Phytol.">
        <title>Comparative genomics reveals dynamic genome evolution in host specialist ectomycorrhizal fungi.</title>
        <authorList>
            <person name="Lofgren L.A."/>
            <person name="Nguyen N.H."/>
            <person name="Vilgalys R."/>
            <person name="Ruytinx J."/>
            <person name="Liao H.L."/>
            <person name="Branco S."/>
            <person name="Kuo A."/>
            <person name="LaButti K."/>
            <person name="Lipzen A."/>
            <person name="Andreopoulos W."/>
            <person name="Pangilinan J."/>
            <person name="Riley R."/>
            <person name="Hundley H."/>
            <person name="Na H."/>
            <person name="Barry K."/>
            <person name="Grigoriev I.V."/>
            <person name="Stajich J.E."/>
            <person name="Kennedy P.G."/>
        </authorList>
    </citation>
    <scope>NUCLEOTIDE SEQUENCE</scope>
    <source>
        <strain evidence="3">FC203</strain>
    </source>
</reference>
<proteinExistence type="predicted"/>
<dbReference type="RefSeq" id="XP_041229146.1">
    <property type="nucleotide sequence ID" value="XM_041373182.1"/>
</dbReference>
<dbReference type="Proteomes" id="UP001195769">
    <property type="component" value="Unassembled WGS sequence"/>
</dbReference>
<dbReference type="GeneID" id="64667480"/>
<feature type="region of interest" description="Disordered" evidence="2">
    <location>
        <begin position="1"/>
        <end position="35"/>
    </location>
</feature>
<dbReference type="InterPro" id="IPR039298">
    <property type="entry name" value="ACOT13"/>
</dbReference>
<evidence type="ECO:0000256" key="2">
    <source>
        <dbReference type="SAM" id="MobiDB-lite"/>
    </source>
</evidence>
<feature type="compositionally biased region" description="Low complexity" evidence="2">
    <location>
        <begin position="11"/>
        <end position="35"/>
    </location>
</feature>
<dbReference type="SUPFAM" id="SSF54637">
    <property type="entry name" value="Thioesterase/thiol ester dehydrase-isomerase"/>
    <property type="match status" value="1"/>
</dbReference>
<dbReference type="Gene3D" id="3.10.129.10">
    <property type="entry name" value="Hotdog Thioesterase"/>
    <property type="match status" value="1"/>
</dbReference>
<evidence type="ECO:0000313" key="4">
    <source>
        <dbReference type="Proteomes" id="UP001195769"/>
    </source>
</evidence>
<dbReference type="CDD" id="cd03443">
    <property type="entry name" value="PaaI_thioesterase"/>
    <property type="match status" value="1"/>
</dbReference>
<dbReference type="PANTHER" id="PTHR21660">
    <property type="entry name" value="THIOESTERASE SUPERFAMILY MEMBER-RELATED"/>
    <property type="match status" value="1"/>
</dbReference>
<dbReference type="GO" id="GO:0047617">
    <property type="term" value="F:fatty acyl-CoA hydrolase activity"/>
    <property type="evidence" value="ECO:0007669"/>
    <property type="project" value="InterPro"/>
</dbReference>
<evidence type="ECO:0000256" key="1">
    <source>
        <dbReference type="ARBA" id="ARBA00022801"/>
    </source>
</evidence>
<keyword evidence="1" id="KW-0378">Hydrolase</keyword>
<gene>
    <name evidence="3" type="ORF">F5891DRAFT_76555</name>
</gene>
<keyword evidence="4" id="KW-1185">Reference proteome</keyword>
<sequence length="241" mass="25589">MSSRPSPVYASPSPTYESYTPSSSSSSSIYGGTSSYPPPRKVWVDPKNLADCGDASQIQGNVSPYVKQLILNTFVAYGAGDEHCFGHSVAKAVKFIDISAHESHEKQGRMEATTIAEVIVSKSMLNGAGMLHGGCLAFLIDNCCSTPLVTLGLLQNINGVGVTQSMNIIFHSPGSVYVDVTNSHRYPLTLITSGSCLRIISTSIAMGGRIMSARCEVINKKTGSVVASAYLNKMQPAMSKL</sequence>
<comment type="caution">
    <text evidence="3">The sequence shown here is derived from an EMBL/GenBank/DDBJ whole genome shotgun (WGS) entry which is preliminary data.</text>
</comment>